<evidence type="ECO:0000256" key="7">
    <source>
        <dbReference type="SAM" id="SignalP"/>
    </source>
</evidence>
<evidence type="ECO:0000259" key="8">
    <source>
        <dbReference type="Pfam" id="PF13190"/>
    </source>
</evidence>
<gene>
    <name evidence="9" type="ORF">Psch_01139</name>
</gene>
<dbReference type="GO" id="GO:0005886">
    <property type="term" value="C:plasma membrane"/>
    <property type="evidence" value="ECO:0007669"/>
    <property type="project" value="UniProtKB-SubCell"/>
</dbReference>
<dbReference type="InterPro" id="IPR025937">
    <property type="entry name" value="PDGLE_dom"/>
</dbReference>
<keyword evidence="5 6" id="KW-0472">Membrane</keyword>
<evidence type="ECO:0000256" key="1">
    <source>
        <dbReference type="ARBA" id="ARBA00004236"/>
    </source>
</evidence>
<feature type="signal peptide" evidence="7">
    <location>
        <begin position="1"/>
        <end position="27"/>
    </location>
</feature>
<dbReference type="RefSeq" id="WP_190239437.1">
    <property type="nucleotide sequence ID" value="NZ_QFGA01000001.1"/>
</dbReference>
<feature type="chain" id="PRO_5039477927" evidence="7">
    <location>
        <begin position="28"/>
        <end position="107"/>
    </location>
</feature>
<keyword evidence="3 6" id="KW-0812">Transmembrane</keyword>
<evidence type="ECO:0000256" key="5">
    <source>
        <dbReference type="ARBA" id="ARBA00023136"/>
    </source>
</evidence>
<accession>A0A4Y7RF19</accession>
<organism evidence="9 10">
    <name type="scientific">Pelotomaculum schinkii</name>
    <dbReference type="NCBI Taxonomy" id="78350"/>
    <lineage>
        <taxon>Bacteria</taxon>
        <taxon>Bacillati</taxon>
        <taxon>Bacillota</taxon>
        <taxon>Clostridia</taxon>
        <taxon>Eubacteriales</taxon>
        <taxon>Desulfotomaculaceae</taxon>
        <taxon>Pelotomaculum</taxon>
    </lineage>
</organism>
<feature type="transmembrane region" description="Helical" evidence="6">
    <location>
        <begin position="67"/>
        <end position="87"/>
    </location>
</feature>
<reference evidence="9 10" key="1">
    <citation type="journal article" date="2018" name="Environ. Microbiol.">
        <title>Novel energy conservation strategies and behaviour of Pelotomaculum schinkii driving syntrophic propionate catabolism.</title>
        <authorList>
            <person name="Hidalgo-Ahumada C.A.P."/>
            <person name="Nobu M.K."/>
            <person name="Narihiro T."/>
            <person name="Tamaki H."/>
            <person name="Liu W.T."/>
            <person name="Kamagata Y."/>
            <person name="Stams A.J.M."/>
            <person name="Imachi H."/>
            <person name="Sousa D.Z."/>
        </authorList>
    </citation>
    <scope>NUCLEOTIDE SEQUENCE [LARGE SCALE GENOMIC DNA]</scope>
    <source>
        <strain evidence="9 10">HH</strain>
    </source>
</reference>
<dbReference type="AlphaFoldDB" id="A0A4Y7RF19"/>
<feature type="domain" description="PDGLE" evidence="8">
    <location>
        <begin position="4"/>
        <end position="91"/>
    </location>
</feature>
<sequence>MNTKKTVLILLLSALVVAALLSPFASSSPDGLERVAEDQGFLDKGDEQVLSSPIPDYLFPGIQNEKAATSAAGVIGTMLTFGAVYVLGRIVTVRKAKAETKLQSTSK</sequence>
<keyword evidence="10" id="KW-1185">Reference proteome</keyword>
<evidence type="ECO:0000313" key="10">
    <source>
        <dbReference type="Proteomes" id="UP000298324"/>
    </source>
</evidence>
<evidence type="ECO:0000256" key="2">
    <source>
        <dbReference type="ARBA" id="ARBA00022475"/>
    </source>
</evidence>
<keyword evidence="4 6" id="KW-1133">Transmembrane helix</keyword>
<evidence type="ECO:0000256" key="3">
    <source>
        <dbReference type="ARBA" id="ARBA00022692"/>
    </source>
</evidence>
<keyword evidence="2" id="KW-1003">Cell membrane</keyword>
<name>A0A4Y7RF19_9FIRM</name>
<dbReference type="Proteomes" id="UP000298324">
    <property type="component" value="Unassembled WGS sequence"/>
</dbReference>
<dbReference type="Pfam" id="PF13190">
    <property type="entry name" value="PDGLE"/>
    <property type="match status" value="1"/>
</dbReference>
<comment type="caution">
    <text evidence="9">The sequence shown here is derived from an EMBL/GenBank/DDBJ whole genome shotgun (WGS) entry which is preliminary data.</text>
</comment>
<protein>
    <submittedName>
        <fullName evidence="9">Cobalt transport protein CbiN</fullName>
    </submittedName>
</protein>
<dbReference type="EMBL" id="QFGA01000001">
    <property type="protein sequence ID" value="TEB07584.1"/>
    <property type="molecule type" value="Genomic_DNA"/>
</dbReference>
<evidence type="ECO:0000256" key="4">
    <source>
        <dbReference type="ARBA" id="ARBA00022989"/>
    </source>
</evidence>
<comment type="subcellular location">
    <subcellularLocation>
        <location evidence="1">Cell membrane</location>
    </subcellularLocation>
</comment>
<keyword evidence="7" id="KW-0732">Signal</keyword>
<evidence type="ECO:0000256" key="6">
    <source>
        <dbReference type="SAM" id="Phobius"/>
    </source>
</evidence>
<proteinExistence type="predicted"/>
<evidence type="ECO:0000313" key="9">
    <source>
        <dbReference type="EMBL" id="TEB07584.1"/>
    </source>
</evidence>